<proteinExistence type="predicted"/>
<reference evidence="1 2" key="1">
    <citation type="submission" date="2019-10" db="EMBL/GenBank/DDBJ databases">
        <authorList>
            <person name="Palmer J.M."/>
        </authorList>
    </citation>
    <scope>NUCLEOTIDE SEQUENCE [LARGE SCALE GENOMIC DNA]</scope>
    <source>
        <strain evidence="1 2">TWF718</strain>
    </source>
</reference>
<comment type="caution">
    <text evidence="1">The sequence shown here is derived from an EMBL/GenBank/DDBJ whole genome shotgun (WGS) entry which is preliminary data.</text>
</comment>
<gene>
    <name evidence="1" type="ORF">TWF718_001234</name>
</gene>
<protein>
    <submittedName>
        <fullName evidence="1">Uncharacterized protein</fullName>
    </submittedName>
</protein>
<evidence type="ECO:0000313" key="2">
    <source>
        <dbReference type="Proteomes" id="UP001313282"/>
    </source>
</evidence>
<dbReference type="AlphaFoldDB" id="A0AAN8RGS5"/>
<dbReference type="EMBL" id="JAVHNR010000001">
    <property type="protein sequence ID" value="KAK6356894.1"/>
    <property type="molecule type" value="Genomic_DNA"/>
</dbReference>
<sequence>MCKLTLTVRSLEVLSLAFNAKVIPGRPKFLFESRIWITVDPRWSLSLVGSKMNIPLRNFSKLGKFKAESHP</sequence>
<accession>A0AAN8RGS5</accession>
<dbReference type="Proteomes" id="UP001313282">
    <property type="component" value="Unassembled WGS sequence"/>
</dbReference>
<evidence type="ECO:0000313" key="1">
    <source>
        <dbReference type="EMBL" id="KAK6356894.1"/>
    </source>
</evidence>
<name>A0AAN8RGS5_9PEZI</name>
<keyword evidence="2" id="KW-1185">Reference proteome</keyword>
<organism evidence="1 2">
    <name type="scientific">Orbilia javanica</name>
    <dbReference type="NCBI Taxonomy" id="47235"/>
    <lineage>
        <taxon>Eukaryota</taxon>
        <taxon>Fungi</taxon>
        <taxon>Dikarya</taxon>
        <taxon>Ascomycota</taxon>
        <taxon>Pezizomycotina</taxon>
        <taxon>Orbiliomycetes</taxon>
        <taxon>Orbiliales</taxon>
        <taxon>Orbiliaceae</taxon>
        <taxon>Orbilia</taxon>
    </lineage>
</organism>